<evidence type="ECO:0000313" key="2">
    <source>
        <dbReference type="EMBL" id="CAN69155.1"/>
    </source>
</evidence>
<organism evidence="2">
    <name type="scientific">Vitis vinifera</name>
    <name type="common">Grape</name>
    <dbReference type="NCBI Taxonomy" id="29760"/>
    <lineage>
        <taxon>Eukaryota</taxon>
        <taxon>Viridiplantae</taxon>
        <taxon>Streptophyta</taxon>
        <taxon>Embryophyta</taxon>
        <taxon>Tracheophyta</taxon>
        <taxon>Spermatophyta</taxon>
        <taxon>Magnoliopsida</taxon>
        <taxon>eudicotyledons</taxon>
        <taxon>Gunneridae</taxon>
        <taxon>Pentapetalae</taxon>
        <taxon>rosids</taxon>
        <taxon>Vitales</taxon>
        <taxon>Vitaceae</taxon>
        <taxon>Viteae</taxon>
        <taxon>Vitis</taxon>
    </lineage>
</organism>
<name>A5AL39_VITVI</name>
<reference evidence="2" key="1">
    <citation type="journal article" date="2007" name="PLoS ONE">
        <title>The first genome sequence of an elite grapevine cultivar (Pinot noir Vitis vinifera L.): coping with a highly heterozygous genome.</title>
        <authorList>
            <person name="Velasco R."/>
            <person name="Zharkikh A."/>
            <person name="Troggio M."/>
            <person name="Cartwright D.A."/>
            <person name="Cestaro A."/>
            <person name="Pruss D."/>
            <person name="Pindo M."/>
            <person name="FitzGerald L.M."/>
            <person name="Vezzulli S."/>
            <person name="Reid J."/>
            <person name="Malacarne G."/>
            <person name="Iliev D."/>
            <person name="Coppola G."/>
            <person name="Wardell B."/>
            <person name="Micheletti D."/>
            <person name="Macalma T."/>
            <person name="Facci M."/>
            <person name="Mitchell J.T."/>
            <person name="Perazzolli M."/>
            <person name="Eldredge G."/>
            <person name="Gatto P."/>
            <person name="Oyzerski R."/>
            <person name="Moretto M."/>
            <person name="Gutin N."/>
            <person name="Stefanini M."/>
            <person name="Chen Y."/>
            <person name="Segala C."/>
            <person name="Davenport C."/>
            <person name="Dematte L."/>
            <person name="Mraz A."/>
            <person name="Battilana J."/>
            <person name="Stormo K."/>
            <person name="Costa F."/>
            <person name="Tao Q."/>
            <person name="Si-Ammour A."/>
            <person name="Harkins T."/>
            <person name="Lackey A."/>
            <person name="Perbost C."/>
            <person name="Taillon B."/>
            <person name="Stella A."/>
            <person name="Solovyev V."/>
            <person name="Fawcett J.A."/>
            <person name="Sterck L."/>
            <person name="Vandepoele K."/>
            <person name="Grando S.M."/>
            <person name="Toppo S."/>
            <person name="Moser C."/>
            <person name="Lanchbury J."/>
            <person name="Bogden R."/>
            <person name="Skolnick M."/>
            <person name="Sgaramella V."/>
            <person name="Bhatnagar S.K."/>
            <person name="Fontana P."/>
            <person name="Gutin A."/>
            <person name="Van de Peer Y."/>
            <person name="Salamini F."/>
            <person name="Viola R."/>
        </authorList>
    </citation>
    <scope>NUCLEOTIDE SEQUENCE</scope>
</reference>
<protein>
    <submittedName>
        <fullName evidence="2">Uncharacterized protein</fullName>
    </submittedName>
</protein>
<dbReference type="AlphaFoldDB" id="A5AL39"/>
<feature type="region of interest" description="Disordered" evidence="1">
    <location>
        <begin position="262"/>
        <end position="284"/>
    </location>
</feature>
<evidence type="ECO:0000256" key="1">
    <source>
        <dbReference type="SAM" id="MobiDB-lite"/>
    </source>
</evidence>
<gene>
    <name evidence="2" type="ORF">VITISV_032648</name>
</gene>
<accession>A5AL39</accession>
<proteinExistence type="predicted"/>
<dbReference type="EMBL" id="AM429231">
    <property type="protein sequence ID" value="CAN69155.1"/>
    <property type="molecule type" value="Genomic_DNA"/>
</dbReference>
<sequence length="284" mass="31939">MKKLEPMEADHSKLKANFAGLRNQPLAAKSAFGCEIISQPSCSSAKFRSHFVCLRNSPECFQIFATNAYNVLLSDKNMQALIENPKAFIILVFPRLVPPSLVPDEYFMLKDFHFYKVACLADSEAHQAYLEKREKKCQKETLRQAPATGRSLSSSTVRPSAYKKKIHDIRVLFPTMLRIQIEVDGYPSQSFMAQLSYSTSDTAIAHIIHMKNYTTFETVEVKQVDAMFFYGYRCCIKKHVITNNTPSFPFDVEEDELLGGLAQGDGHASRGGPFIGDDSLGERA</sequence>